<keyword evidence="7" id="KW-1133">Transmembrane helix</keyword>
<evidence type="ECO:0000256" key="4">
    <source>
        <dbReference type="ARBA" id="ARBA00022777"/>
    </source>
</evidence>
<keyword evidence="10" id="KW-1185">Reference proteome</keyword>
<dbReference type="EMBL" id="CP027667">
    <property type="protein sequence ID" value="AVO50463.1"/>
    <property type="molecule type" value="Genomic_DNA"/>
</dbReference>
<dbReference type="SUPFAM" id="SSF55874">
    <property type="entry name" value="ATPase domain of HSP90 chaperone/DNA topoisomerase II/histidine kinase"/>
    <property type="match status" value="1"/>
</dbReference>
<keyword evidence="7" id="KW-0812">Transmembrane</keyword>
<comment type="catalytic activity">
    <reaction evidence="1">
        <text>ATP + protein L-histidine = ADP + protein N-phospho-L-histidine.</text>
        <dbReference type="EC" id="2.7.13.3"/>
    </reaction>
</comment>
<proteinExistence type="predicted"/>
<feature type="transmembrane region" description="Helical" evidence="7">
    <location>
        <begin position="198"/>
        <end position="216"/>
    </location>
</feature>
<dbReference type="KEGG" id="mela:C6568_15355"/>
<feature type="domain" description="Histidine kinase/HSP90-like ATPase" evidence="8">
    <location>
        <begin position="502"/>
        <end position="593"/>
    </location>
</feature>
<dbReference type="Gene3D" id="3.30.565.10">
    <property type="entry name" value="Histidine kinase-like ATPase, C-terminal domain"/>
    <property type="match status" value="1"/>
</dbReference>
<evidence type="ECO:0000256" key="7">
    <source>
        <dbReference type="SAM" id="Phobius"/>
    </source>
</evidence>
<feature type="transmembrane region" description="Helical" evidence="7">
    <location>
        <begin position="171"/>
        <end position="191"/>
    </location>
</feature>
<dbReference type="GO" id="GO:0004673">
    <property type="term" value="F:protein histidine kinase activity"/>
    <property type="evidence" value="ECO:0007669"/>
    <property type="project" value="UniProtKB-EC"/>
</dbReference>
<dbReference type="EC" id="2.7.13.3" evidence="2"/>
<evidence type="ECO:0000256" key="5">
    <source>
        <dbReference type="ARBA" id="ARBA00023012"/>
    </source>
</evidence>
<keyword evidence="6" id="KW-0175">Coiled coil</keyword>
<dbReference type="SUPFAM" id="SSF49785">
    <property type="entry name" value="Galactose-binding domain-like"/>
    <property type="match status" value="1"/>
</dbReference>
<protein>
    <recommendedName>
        <fullName evidence="2">histidine kinase</fullName>
        <ecNumber evidence="2">2.7.13.3</ecNumber>
    </recommendedName>
</protein>
<feature type="transmembrane region" description="Helical" evidence="7">
    <location>
        <begin position="256"/>
        <end position="277"/>
    </location>
</feature>
<feature type="transmembrane region" description="Helical" evidence="7">
    <location>
        <begin position="228"/>
        <end position="249"/>
    </location>
</feature>
<dbReference type="GO" id="GO:0000160">
    <property type="term" value="P:phosphorelay signal transduction system"/>
    <property type="evidence" value="ECO:0007669"/>
    <property type="project" value="UniProtKB-KW"/>
</dbReference>
<keyword evidence="7" id="KW-0472">Membrane</keyword>
<evidence type="ECO:0000259" key="8">
    <source>
        <dbReference type="SMART" id="SM00387"/>
    </source>
</evidence>
<keyword evidence="4 9" id="KW-0418">Kinase</keyword>
<keyword evidence="5" id="KW-0902">Two-component regulatory system</keyword>
<dbReference type="PANTHER" id="PTHR24421">
    <property type="entry name" value="NITRATE/NITRITE SENSOR PROTEIN NARX-RELATED"/>
    <property type="match status" value="1"/>
</dbReference>
<evidence type="ECO:0000313" key="9">
    <source>
        <dbReference type="EMBL" id="AVO50463.1"/>
    </source>
</evidence>
<evidence type="ECO:0000313" key="10">
    <source>
        <dbReference type="Proteomes" id="UP000237925"/>
    </source>
</evidence>
<evidence type="ECO:0000256" key="6">
    <source>
        <dbReference type="SAM" id="Coils"/>
    </source>
</evidence>
<feature type="transmembrane region" description="Helical" evidence="7">
    <location>
        <begin position="341"/>
        <end position="361"/>
    </location>
</feature>
<evidence type="ECO:0000256" key="3">
    <source>
        <dbReference type="ARBA" id="ARBA00022679"/>
    </source>
</evidence>
<dbReference type="AlphaFoldDB" id="A0A2R3QFC2"/>
<feature type="coiled-coil region" evidence="6">
    <location>
        <begin position="368"/>
        <end position="410"/>
    </location>
</feature>
<dbReference type="Proteomes" id="UP000237925">
    <property type="component" value="Chromosome"/>
</dbReference>
<dbReference type="SMART" id="SM00387">
    <property type="entry name" value="HATPase_c"/>
    <property type="match status" value="1"/>
</dbReference>
<reference evidence="9 10" key="1">
    <citation type="submission" date="2018-03" db="EMBL/GenBank/DDBJ databases">
        <title>Genome sequencing of Melaminivora sp.</title>
        <authorList>
            <person name="Kim S.-J."/>
            <person name="Heo J."/>
            <person name="Ahn J.-H."/>
            <person name="Kwon S.-W."/>
        </authorList>
    </citation>
    <scope>NUCLEOTIDE SEQUENCE [LARGE SCALE GENOMIC DNA]</scope>
    <source>
        <strain evidence="9 10">SC2-9</strain>
    </source>
</reference>
<dbReference type="InterPro" id="IPR008979">
    <property type="entry name" value="Galactose-bd-like_sf"/>
</dbReference>
<dbReference type="InterPro" id="IPR036890">
    <property type="entry name" value="HATPase_C_sf"/>
</dbReference>
<name>A0A2R3QFC2_9BURK</name>
<dbReference type="InterPro" id="IPR003594">
    <property type="entry name" value="HATPase_dom"/>
</dbReference>
<dbReference type="InterPro" id="IPR050482">
    <property type="entry name" value="Sensor_HK_TwoCompSys"/>
</dbReference>
<sequence length="602" mass="64467">MLACLGLLLLAGAPLWPRLATFEGGQRLVHALVAPAGEGVAMPWQPVQLPHTWPPHLGDAERRYRLQFELSEAPREALYLFLPLLSQSAVVALNGAELADTGNRSLPTGITSGVTALVRLPADRLLPGTNTLDVRVAAAGVVRGHLAPPHLGSAEALTPHYRLQLFLLEHLRLMVLAGQLLLVVALLVVWLYRPAEPLFGWLLLMQALSLPLYAGLRADLPGVQEALPYLLMVSTASTFILPIIALLVSGMPVPRALRACVPAVPALGIALALLAPLPARQVMLAFSVPAALAAVWAAVLVAAMGALRGVREAQLLLAPLLLFALALLHDVALVAGWLDGAILLGAYYRLVLMIVIAVLLMRRMGLSLMRLDGANARLRERLAEREAQLARLHAEERREAAERVRSQERQRLTVDLHDGVSGHLASIIALAEREGAPAIERSAREALDDLRAVIHSLDIGDRELAVALAGLRERSARQLKRLGVELDWSTARLPEISGVTPTHALNVLRIVQEALTNAVRHGPATRIAVRGEAHGAAQAAIVVENDGAPFTAGGGGAGLENMRRRARLLGGAMRFEALPRGGARAVLVLPLQLPGQELLPDR</sequence>
<dbReference type="PANTHER" id="PTHR24421:SF10">
    <property type="entry name" value="NITRATE_NITRITE SENSOR PROTEIN NARQ"/>
    <property type="match status" value="1"/>
</dbReference>
<accession>A0A2R3QFC2</accession>
<dbReference type="CDD" id="cd16917">
    <property type="entry name" value="HATPase_UhpB-NarQ-NarX-like"/>
    <property type="match status" value="1"/>
</dbReference>
<feature type="transmembrane region" description="Helical" evidence="7">
    <location>
        <begin position="283"/>
        <end position="303"/>
    </location>
</feature>
<dbReference type="Pfam" id="PF02518">
    <property type="entry name" value="HATPase_c"/>
    <property type="match status" value="1"/>
</dbReference>
<evidence type="ECO:0000256" key="2">
    <source>
        <dbReference type="ARBA" id="ARBA00012438"/>
    </source>
</evidence>
<keyword evidence="3" id="KW-0808">Transferase</keyword>
<feature type="transmembrane region" description="Helical" evidence="7">
    <location>
        <begin position="315"/>
        <end position="335"/>
    </location>
</feature>
<gene>
    <name evidence="9" type="ORF">C6568_15355</name>
</gene>
<evidence type="ECO:0000256" key="1">
    <source>
        <dbReference type="ARBA" id="ARBA00000085"/>
    </source>
</evidence>
<organism evidence="9 10">
    <name type="scientific">Melaminivora suipulveris</name>
    <dbReference type="NCBI Taxonomy" id="2109913"/>
    <lineage>
        <taxon>Bacteria</taxon>
        <taxon>Pseudomonadati</taxon>
        <taxon>Pseudomonadota</taxon>
        <taxon>Betaproteobacteria</taxon>
        <taxon>Burkholderiales</taxon>
        <taxon>Comamonadaceae</taxon>
        <taxon>Melaminivora</taxon>
    </lineage>
</organism>